<dbReference type="AlphaFoldDB" id="A0A562TH98"/>
<reference evidence="1 2" key="1">
    <citation type="submission" date="2019-07" db="EMBL/GenBank/DDBJ databases">
        <title>Genomic Encyclopedia of Archaeal and Bacterial Type Strains, Phase II (KMG-II): from individual species to whole genera.</title>
        <authorList>
            <person name="Goeker M."/>
        </authorList>
    </citation>
    <scope>NUCLEOTIDE SEQUENCE [LARGE SCALE GENOMIC DNA]</scope>
    <source>
        <strain evidence="1 2">ATCC BAA-252</strain>
    </source>
</reference>
<sequence>MARFPYRKDKVADLGRLLAQAAVDEQTRSRLQDDPKAALNGILPGVTKDLFSFEVVSEADQKIAVLPYRLNKTKLANQDPEYLASVAATIQ</sequence>
<comment type="caution">
    <text evidence="1">The sequence shown here is derived from an EMBL/GenBank/DDBJ whole genome shotgun (WGS) entry which is preliminary data.</text>
</comment>
<accession>A0A562TH98</accession>
<gene>
    <name evidence="1" type="ORF">JM93_00269</name>
</gene>
<dbReference type="EMBL" id="VLLF01000001">
    <property type="protein sequence ID" value="TWI92723.1"/>
    <property type="molecule type" value="Genomic_DNA"/>
</dbReference>
<evidence type="ECO:0000313" key="2">
    <source>
        <dbReference type="Proteomes" id="UP000320593"/>
    </source>
</evidence>
<name>A0A562TH98_9HYPH</name>
<keyword evidence="2" id="KW-1185">Reference proteome</keyword>
<dbReference type="Proteomes" id="UP000320593">
    <property type="component" value="Unassembled WGS sequence"/>
</dbReference>
<organism evidence="1 2">
    <name type="scientific">Roseibium hamelinense</name>
    <dbReference type="NCBI Taxonomy" id="150831"/>
    <lineage>
        <taxon>Bacteria</taxon>
        <taxon>Pseudomonadati</taxon>
        <taxon>Pseudomonadota</taxon>
        <taxon>Alphaproteobacteria</taxon>
        <taxon>Hyphomicrobiales</taxon>
        <taxon>Stappiaceae</taxon>
        <taxon>Roseibium</taxon>
    </lineage>
</organism>
<protein>
    <submittedName>
        <fullName evidence="1">Uncharacterized protein</fullName>
    </submittedName>
</protein>
<dbReference type="OrthoDB" id="7678600at2"/>
<proteinExistence type="predicted"/>
<evidence type="ECO:0000313" key="1">
    <source>
        <dbReference type="EMBL" id="TWI92723.1"/>
    </source>
</evidence>
<dbReference type="RefSeq" id="WP_145340269.1">
    <property type="nucleotide sequence ID" value="NZ_SMLY01000087.1"/>
</dbReference>